<sequence>MFTAEQDTIIVMAHFRSGTRNPDGTWSYSLQSCIDQFNEYFPEANFTYDAFRQHFSNWGTPIVPIHKKHKSVKICGDFKVTINPVLNVDNWVVAKIVKKLGSKFFLVQVFTINNVIWKRHVNQIGKFTKTSRHKRA</sequence>
<proteinExistence type="predicted"/>
<name>A0AAN7PZ52_9COLE</name>
<keyword evidence="2" id="KW-1185">Reference proteome</keyword>
<evidence type="ECO:0000313" key="2">
    <source>
        <dbReference type="Proteomes" id="UP001353858"/>
    </source>
</evidence>
<reference evidence="2" key="1">
    <citation type="submission" date="2023-01" db="EMBL/GenBank/DDBJ databases">
        <title>Key to firefly adult light organ development and bioluminescence: homeobox transcription factors regulate luciferase expression and transportation to peroxisome.</title>
        <authorList>
            <person name="Fu X."/>
        </authorList>
    </citation>
    <scope>NUCLEOTIDE SEQUENCE [LARGE SCALE GENOMIC DNA]</scope>
</reference>
<organism evidence="1 2">
    <name type="scientific">Aquatica leii</name>
    <dbReference type="NCBI Taxonomy" id="1421715"/>
    <lineage>
        <taxon>Eukaryota</taxon>
        <taxon>Metazoa</taxon>
        <taxon>Ecdysozoa</taxon>
        <taxon>Arthropoda</taxon>
        <taxon>Hexapoda</taxon>
        <taxon>Insecta</taxon>
        <taxon>Pterygota</taxon>
        <taxon>Neoptera</taxon>
        <taxon>Endopterygota</taxon>
        <taxon>Coleoptera</taxon>
        <taxon>Polyphaga</taxon>
        <taxon>Elateriformia</taxon>
        <taxon>Elateroidea</taxon>
        <taxon>Lampyridae</taxon>
        <taxon>Luciolinae</taxon>
        <taxon>Aquatica</taxon>
    </lineage>
</organism>
<evidence type="ECO:0000313" key="1">
    <source>
        <dbReference type="EMBL" id="KAK4881644.1"/>
    </source>
</evidence>
<dbReference type="Proteomes" id="UP001353858">
    <property type="component" value="Unassembled WGS sequence"/>
</dbReference>
<comment type="caution">
    <text evidence="1">The sequence shown here is derived from an EMBL/GenBank/DDBJ whole genome shotgun (WGS) entry which is preliminary data.</text>
</comment>
<dbReference type="AlphaFoldDB" id="A0AAN7PZ52"/>
<protein>
    <submittedName>
        <fullName evidence="1">Uncharacterized protein</fullName>
    </submittedName>
</protein>
<gene>
    <name evidence="1" type="ORF">RN001_004963</name>
</gene>
<dbReference type="EMBL" id="JARPUR010000002">
    <property type="protein sequence ID" value="KAK4881644.1"/>
    <property type="molecule type" value="Genomic_DNA"/>
</dbReference>
<accession>A0AAN7PZ52</accession>